<dbReference type="EMBL" id="SXDP01000010">
    <property type="protein sequence ID" value="NEZ47686.1"/>
    <property type="molecule type" value="Genomic_DNA"/>
</dbReference>
<dbReference type="InterPro" id="IPR012504">
    <property type="entry name" value="Spore_YabP"/>
</dbReference>
<sequence>MEKKNIKYEDRKSNLSLENRKKLILSGVKEVISFNDTEIILNTNLGNLDIKGENLKMNKLDVQNGDVIIVGVITACIYEDNEIKKNKQSIISKLFK</sequence>
<dbReference type="AlphaFoldDB" id="A0A6M0RBR5"/>
<dbReference type="PIRSF" id="PIRSF011576">
    <property type="entry name" value="YabP"/>
    <property type="match status" value="1"/>
</dbReference>
<dbReference type="Gene3D" id="2.60.40.2000">
    <property type="match status" value="1"/>
</dbReference>
<reference evidence="1 2" key="1">
    <citation type="submission" date="2019-04" db="EMBL/GenBank/DDBJ databases">
        <title>Genome sequencing of Clostridium botulinum Groups I-IV and Clostridium butyricum.</title>
        <authorList>
            <person name="Brunt J."/>
            <person name="Van Vliet A.H.M."/>
            <person name="Stringer S.C."/>
            <person name="Carter A.T."/>
            <person name="Peck M.W."/>
        </authorList>
    </citation>
    <scope>NUCLEOTIDE SEQUENCE [LARGE SCALE GENOMIC DNA]</scope>
    <source>
        <strain evidence="1 2">IFR 18/094</strain>
    </source>
</reference>
<comment type="caution">
    <text evidence="1">The sequence shown here is derived from an EMBL/GenBank/DDBJ whole genome shotgun (WGS) entry which is preliminary data.</text>
</comment>
<accession>A0A6M0RBR5</accession>
<dbReference type="RefSeq" id="WP_050606231.1">
    <property type="nucleotide sequence ID" value="NZ_CABKUB010000005.1"/>
</dbReference>
<evidence type="ECO:0000313" key="2">
    <source>
        <dbReference type="Proteomes" id="UP000473885"/>
    </source>
</evidence>
<dbReference type="InterPro" id="IPR038705">
    <property type="entry name" value="YabP_sf"/>
</dbReference>
<proteinExistence type="predicted"/>
<dbReference type="Proteomes" id="UP000473885">
    <property type="component" value="Unassembled WGS sequence"/>
</dbReference>
<name>A0A6M0RBR5_9CLOT</name>
<dbReference type="InterPro" id="IPR022476">
    <property type="entry name" value="Spore_YabP/YqfC"/>
</dbReference>
<protein>
    <submittedName>
        <fullName evidence="1">Sporulation protein YabP</fullName>
    </submittedName>
</protein>
<keyword evidence="2" id="KW-1185">Reference proteome</keyword>
<organism evidence="1 2">
    <name type="scientific">Clostridium niameyense</name>
    <dbReference type="NCBI Taxonomy" id="1622073"/>
    <lineage>
        <taxon>Bacteria</taxon>
        <taxon>Bacillati</taxon>
        <taxon>Bacillota</taxon>
        <taxon>Clostridia</taxon>
        <taxon>Eubacteriales</taxon>
        <taxon>Clostridiaceae</taxon>
        <taxon>Clostridium</taxon>
    </lineage>
</organism>
<dbReference type="GO" id="GO:0030435">
    <property type="term" value="P:sporulation resulting in formation of a cellular spore"/>
    <property type="evidence" value="ECO:0007669"/>
    <property type="project" value="InterPro"/>
</dbReference>
<dbReference type="NCBIfam" id="TIGR02892">
    <property type="entry name" value="spore_yabP"/>
    <property type="match status" value="1"/>
</dbReference>
<dbReference type="Pfam" id="PF07873">
    <property type="entry name" value="YabP"/>
    <property type="match status" value="1"/>
</dbReference>
<dbReference type="OrthoDB" id="9795125at2"/>
<evidence type="ECO:0000313" key="1">
    <source>
        <dbReference type="EMBL" id="NEZ47686.1"/>
    </source>
</evidence>
<gene>
    <name evidence="1" type="primary">yabP</name>
    <name evidence="1" type="ORF">FDF74_10855</name>
</gene>